<reference evidence="2 3" key="1">
    <citation type="submission" date="2023-08" db="EMBL/GenBank/DDBJ databases">
        <title>Implementing the SeqCode for naming new Mesorhizobium species isolated from Vachellia karroo root nodules.</title>
        <authorList>
            <person name="Van Lill M."/>
        </authorList>
    </citation>
    <scope>NUCLEOTIDE SEQUENCE [LARGE SCALE GENOMIC DNA]</scope>
    <source>
        <strain evidence="2 3">MSK 1335</strain>
    </source>
</reference>
<evidence type="ECO:0000313" key="2">
    <source>
        <dbReference type="EMBL" id="MDX8523656.1"/>
    </source>
</evidence>
<sequence length="113" mass="12602">MASRSPGWRLVKGWLALPASLLASFLCVPASAHQAPAGWQYDPSCCAGVDCYQAPPSDVKETRYGYRLSTGELIPYSDHRIKRSRDEYFHECKPGGDTMSQHSFCLYVPDRGM</sequence>
<keyword evidence="3" id="KW-1185">Reference proteome</keyword>
<accession>A0ABU4ZE60</accession>
<protein>
    <submittedName>
        <fullName evidence="2">Uncharacterized protein</fullName>
    </submittedName>
</protein>
<organism evidence="2 3">
    <name type="scientific">Mesorhizobium montanum</name>
    <dbReference type="NCBI Taxonomy" id="3072323"/>
    <lineage>
        <taxon>Bacteria</taxon>
        <taxon>Pseudomonadati</taxon>
        <taxon>Pseudomonadota</taxon>
        <taxon>Alphaproteobacteria</taxon>
        <taxon>Hyphomicrobiales</taxon>
        <taxon>Phyllobacteriaceae</taxon>
        <taxon>Mesorhizobium</taxon>
    </lineage>
</organism>
<feature type="chain" id="PRO_5046591138" evidence="1">
    <location>
        <begin position="33"/>
        <end position="113"/>
    </location>
</feature>
<evidence type="ECO:0000313" key="3">
    <source>
        <dbReference type="Proteomes" id="UP001276840"/>
    </source>
</evidence>
<evidence type="ECO:0000256" key="1">
    <source>
        <dbReference type="SAM" id="SignalP"/>
    </source>
</evidence>
<gene>
    <name evidence="2" type="ORF">RFM68_03975</name>
</gene>
<comment type="caution">
    <text evidence="2">The sequence shown here is derived from an EMBL/GenBank/DDBJ whole genome shotgun (WGS) entry which is preliminary data.</text>
</comment>
<dbReference type="EMBL" id="JAVIJF010000002">
    <property type="protein sequence ID" value="MDX8523656.1"/>
    <property type="molecule type" value="Genomic_DNA"/>
</dbReference>
<dbReference type="RefSeq" id="WP_320231357.1">
    <property type="nucleotide sequence ID" value="NZ_JAVIJF010000002.1"/>
</dbReference>
<proteinExistence type="predicted"/>
<feature type="signal peptide" evidence="1">
    <location>
        <begin position="1"/>
        <end position="32"/>
    </location>
</feature>
<name>A0ABU4ZE60_9HYPH</name>
<keyword evidence="1" id="KW-0732">Signal</keyword>
<dbReference type="Proteomes" id="UP001276840">
    <property type="component" value="Unassembled WGS sequence"/>
</dbReference>